<comment type="caution">
    <text evidence="2">The sequence shown here is derived from an EMBL/GenBank/DDBJ whole genome shotgun (WGS) entry which is preliminary data.</text>
</comment>
<dbReference type="Pfam" id="PF17431">
    <property type="entry name" value="YpmT"/>
    <property type="match status" value="1"/>
</dbReference>
<feature type="transmembrane region" description="Helical" evidence="1">
    <location>
        <begin position="7"/>
        <end position="24"/>
    </location>
</feature>
<dbReference type="Proteomes" id="UP000665181">
    <property type="component" value="Unassembled WGS sequence"/>
</dbReference>
<organism evidence="2 3">
    <name type="scientific">Bacillus subtilis</name>
    <dbReference type="NCBI Taxonomy" id="1423"/>
    <lineage>
        <taxon>Bacteria</taxon>
        <taxon>Bacillati</taxon>
        <taxon>Bacillota</taxon>
        <taxon>Bacilli</taxon>
        <taxon>Bacillales</taxon>
        <taxon>Bacillaceae</taxon>
        <taxon>Bacillus</taxon>
    </lineage>
</organism>
<dbReference type="SMR" id="A0A063X958"/>
<dbReference type="InterPro" id="IPR035403">
    <property type="entry name" value="YmpT-like"/>
</dbReference>
<feature type="transmembrane region" description="Helical" evidence="1">
    <location>
        <begin position="36"/>
        <end position="55"/>
    </location>
</feature>
<keyword evidence="1" id="KW-0812">Transmembrane</keyword>
<gene>
    <name evidence="2" type="primary">ypmT</name>
    <name evidence="2" type="ORF">J5227_09360</name>
</gene>
<dbReference type="AlphaFoldDB" id="A0A063X958"/>
<name>A0A063X958_BACIU</name>
<dbReference type="EMBL" id="JAGFPW010000006">
    <property type="protein sequence ID" value="MBO3794515.1"/>
    <property type="molecule type" value="Genomic_DNA"/>
</dbReference>
<reference evidence="2" key="1">
    <citation type="submission" date="2021-03" db="EMBL/GenBank/DDBJ databases">
        <title>Isolation of Bacillus subtilis from fermented food sample.</title>
        <authorList>
            <person name="Lakshmanan V."/>
            <person name="Athira K."/>
            <person name="Rajagopal K."/>
        </authorList>
    </citation>
    <scope>NUCLEOTIDE SEQUENCE</scope>
    <source>
        <strain evidence="2">S1</strain>
    </source>
</reference>
<protein>
    <submittedName>
        <fullName evidence="2">Protein YpmT</fullName>
    </submittedName>
</protein>
<proteinExistence type="predicted"/>
<keyword evidence="1" id="KW-0472">Membrane</keyword>
<accession>A0A063X958</accession>
<dbReference type="RefSeq" id="WP_003230808.1">
    <property type="nucleotide sequence ID" value="NZ_AP024621.1"/>
</dbReference>
<evidence type="ECO:0000256" key="1">
    <source>
        <dbReference type="SAM" id="Phobius"/>
    </source>
</evidence>
<keyword evidence="1" id="KW-1133">Transmembrane helix</keyword>
<dbReference type="OMA" id="DQMYLNI"/>
<sequence length="64" mass="7728">MKRIYQYFSLLSFTFSLYFGWLAYHHLAAEDMDQMYLNVSYCALFLSVMVFTFGMRDRKKTDKS</sequence>
<evidence type="ECO:0000313" key="3">
    <source>
        <dbReference type="Proteomes" id="UP000665181"/>
    </source>
</evidence>
<evidence type="ECO:0000313" key="2">
    <source>
        <dbReference type="EMBL" id="MBO3794515.1"/>
    </source>
</evidence>